<evidence type="ECO:0000256" key="5">
    <source>
        <dbReference type="ARBA" id="ARBA00022645"/>
    </source>
</evidence>
<feature type="active site" description="Proton acceptor" evidence="13">
    <location>
        <position position="63"/>
    </location>
</feature>
<dbReference type="Pfam" id="PF00768">
    <property type="entry name" value="Peptidase_S11"/>
    <property type="match status" value="1"/>
</dbReference>
<evidence type="ECO:0000313" key="19">
    <source>
        <dbReference type="Proteomes" id="UP000599109"/>
    </source>
</evidence>
<dbReference type="AlphaFoldDB" id="A0A937CT77"/>
<keyword evidence="6" id="KW-0645">Protease</keyword>
<dbReference type="SUPFAM" id="SSF69189">
    <property type="entry name" value="Penicillin-binding protein associated domain"/>
    <property type="match status" value="1"/>
</dbReference>
<keyword evidence="19" id="KW-1185">Reference proteome</keyword>
<accession>A0A937CT77</accession>
<dbReference type="Proteomes" id="UP000599109">
    <property type="component" value="Unassembled WGS sequence"/>
</dbReference>
<dbReference type="PANTHER" id="PTHR21581">
    <property type="entry name" value="D-ALANYL-D-ALANINE CARBOXYPEPTIDASE"/>
    <property type="match status" value="1"/>
</dbReference>
<dbReference type="GO" id="GO:0009252">
    <property type="term" value="P:peptidoglycan biosynthetic process"/>
    <property type="evidence" value="ECO:0007669"/>
    <property type="project" value="UniProtKB-KW"/>
</dbReference>
<dbReference type="InterPro" id="IPR001967">
    <property type="entry name" value="Peptidase_S11_N"/>
</dbReference>
<gene>
    <name evidence="18" type="ORF">JJ685_12645</name>
</gene>
<dbReference type="Gene3D" id="3.40.710.10">
    <property type="entry name" value="DD-peptidase/beta-lactamase superfamily"/>
    <property type="match status" value="1"/>
</dbReference>
<name>A0A937CT77_9BURK</name>
<dbReference type="PANTHER" id="PTHR21581:SF6">
    <property type="entry name" value="TRAFFICKING PROTEIN PARTICLE COMPLEX SUBUNIT 12"/>
    <property type="match status" value="1"/>
</dbReference>
<reference evidence="18 19" key="1">
    <citation type="journal article" date="2017" name="Int. J. Syst. Evol. Microbiol.">
        <title>Ramlibacter monticola sp. nov., isolated from forest soil.</title>
        <authorList>
            <person name="Chaudhary D.K."/>
            <person name="Kim J."/>
        </authorList>
    </citation>
    <scope>NUCLEOTIDE SEQUENCE [LARGE SCALE GENOMIC DNA]</scope>
    <source>
        <strain evidence="18 19">KACC 19175</strain>
    </source>
</reference>
<feature type="active site" description="Acyl-ester intermediate" evidence="13">
    <location>
        <position position="60"/>
    </location>
</feature>
<evidence type="ECO:0000256" key="1">
    <source>
        <dbReference type="ARBA" id="ARBA00003217"/>
    </source>
</evidence>
<evidence type="ECO:0000256" key="2">
    <source>
        <dbReference type="ARBA" id="ARBA00004752"/>
    </source>
</evidence>
<dbReference type="InterPro" id="IPR015956">
    <property type="entry name" value="Peniciliin-bd_prot_C_sf"/>
</dbReference>
<dbReference type="GO" id="GO:0008360">
    <property type="term" value="P:regulation of cell shape"/>
    <property type="evidence" value="ECO:0007669"/>
    <property type="project" value="UniProtKB-KW"/>
</dbReference>
<keyword evidence="8" id="KW-0378">Hydrolase</keyword>
<keyword evidence="11" id="KW-0961">Cell wall biogenesis/degradation</keyword>
<comment type="catalytic activity">
    <reaction evidence="12">
        <text>Preferential cleavage: (Ac)2-L-Lys-D-Ala-|-D-Ala. Also transpeptidation of peptidyl-alanyl moieties that are N-acyl substituents of D-alanine.</text>
        <dbReference type="EC" id="3.4.16.4"/>
    </reaction>
</comment>
<dbReference type="GO" id="GO:0071555">
    <property type="term" value="P:cell wall organization"/>
    <property type="evidence" value="ECO:0007669"/>
    <property type="project" value="UniProtKB-KW"/>
</dbReference>
<evidence type="ECO:0000256" key="8">
    <source>
        <dbReference type="ARBA" id="ARBA00022801"/>
    </source>
</evidence>
<proteinExistence type="inferred from homology"/>
<comment type="pathway">
    <text evidence="2">Cell wall biogenesis; peptidoglycan biosynthesis.</text>
</comment>
<dbReference type="InterPro" id="IPR037167">
    <property type="entry name" value="Peptidase_S11_C_sf"/>
</dbReference>
<dbReference type="RefSeq" id="WP_201674571.1">
    <property type="nucleotide sequence ID" value="NZ_JAEQNE010000002.1"/>
</dbReference>
<feature type="signal peptide" evidence="16">
    <location>
        <begin position="1"/>
        <end position="23"/>
    </location>
</feature>
<evidence type="ECO:0000313" key="18">
    <source>
        <dbReference type="EMBL" id="MBL0391981.1"/>
    </source>
</evidence>
<feature type="domain" description="Peptidase S11 D-Ala-D-Ala carboxypeptidase A C-terminal" evidence="17">
    <location>
        <begin position="280"/>
        <end position="370"/>
    </location>
</feature>
<keyword evidence="7 16" id="KW-0732">Signal</keyword>
<dbReference type="Pfam" id="PF07943">
    <property type="entry name" value="PBP5_C"/>
    <property type="match status" value="1"/>
</dbReference>
<comment type="similarity">
    <text evidence="3 15">Belongs to the peptidase S11 family.</text>
</comment>
<evidence type="ECO:0000256" key="9">
    <source>
        <dbReference type="ARBA" id="ARBA00022960"/>
    </source>
</evidence>
<protein>
    <recommendedName>
        <fullName evidence="4">serine-type D-Ala-D-Ala carboxypeptidase</fullName>
        <ecNumber evidence="4">3.4.16.4</ecNumber>
    </recommendedName>
</protein>
<dbReference type="SUPFAM" id="SSF56601">
    <property type="entry name" value="beta-lactamase/transpeptidase-like"/>
    <property type="match status" value="1"/>
</dbReference>
<comment type="caution">
    <text evidence="18">The sequence shown here is derived from an EMBL/GenBank/DDBJ whole genome shotgun (WGS) entry which is preliminary data.</text>
</comment>
<evidence type="ECO:0000256" key="6">
    <source>
        <dbReference type="ARBA" id="ARBA00022670"/>
    </source>
</evidence>
<feature type="active site" evidence="13">
    <location>
        <position position="120"/>
    </location>
</feature>
<keyword evidence="5 18" id="KW-0121">Carboxypeptidase</keyword>
<evidence type="ECO:0000256" key="4">
    <source>
        <dbReference type="ARBA" id="ARBA00012448"/>
    </source>
</evidence>
<dbReference type="Gene3D" id="2.60.410.10">
    <property type="entry name" value="D-Ala-D-Ala carboxypeptidase, C-terminal domain"/>
    <property type="match status" value="1"/>
</dbReference>
<evidence type="ECO:0000256" key="7">
    <source>
        <dbReference type="ARBA" id="ARBA00022729"/>
    </source>
</evidence>
<keyword evidence="9" id="KW-0133">Cell shape</keyword>
<feature type="binding site" evidence="14">
    <location>
        <position position="225"/>
    </location>
    <ligand>
        <name>substrate</name>
    </ligand>
</feature>
<feature type="chain" id="PRO_5037367607" description="serine-type D-Ala-D-Ala carboxypeptidase" evidence="16">
    <location>
        <begin position="24"/>
        <end position="386"/>
    </location>
</feature>
<dbReference type="SMART" id="SM00936">
    <property type="entry name" value="PBP5_C"/>
    <property type="match status" value="1"/>
</dbReference>
<organism evidence="18 19">
    <name type="scientific">Ramlibacter monticola</name>
    <dbReference type="NCBI Taxonomy" id="1926872"/>
    <lineage>
        <taxon>Bacteria</taxon>
        <taxon>Pseudomonadati</taxon>
        <taxon>Pseudomonadota</taxon>
        <taxon>Betaproteobacteria</taxon>
        <taxon>Burkholderiales</taxon>
        <taxon>Comamonadaceae</taxon>
        <taxon>Ramlibacter</taxon>
    </lineage>
</organism>
<evidence type="ECO:0000256" key="10">
    <source>
        <dbReference type="ARBA" id="ARBA00022984"/>
    </source>
</evidence>
<evidence type="ECO:0000259" key="17">
    <source>
        <dbReference type="SMART" id="SM00936"/>
    </source>
</evidence>
<dbReference type="EMBL" id="JAEQNE010000002">
    <property type="protein sequence ID" value="MBL0391981.1"/>
    <property type="molecule type" value="Genomic_DNA"/>
</dbReference>
<dbReference type="GO" id="GO:0006508">
    <property type="term" value="P:proteolysis"/>
    <property type="evidence" value="ECO:0007669"/>
    <property type="project" value="UniProtKB-KW"/>
</dbReference>
<dbReference type="InterPro" id="IPR018044">
    <property type="entry name" value="Peptidase_S11"/>
</dbReference>
<evidence type="ECO:0000256" key="12">
    <source>
        <dbReference type="ARBA" id="ARBA00034000"/>
    </source>
</evidence>
<dbReference type="GO" id="GO:0009002">
    <property type="term" value="F:serine-type D-Ala-D-Ala carboxypeptidase activity"/>
    <property type="evidence" value="ECO:0007669"/>
    <property type="project" value="UniProtKB-EC"/>
</dbReference>
<sequence>MKSRWSQALLAPVLLFFSLFAAAQVPQPPEVAARSYLLIDVSANQVLASREIDAPVEPASLTKLMTGYLVFQALKAKKIDLKQAMPVSQRAWKMAGSRMFIDPKMQVPVEDLIKGMVVQSGNDATVALAEAVGGSVERFVELMNQQAQALGMKNTTYKNPEGLSAPGHTTTARDLGILATRLMQDFPEDLQYYSIKKYRYQGTPTANDTNRNILLFRDPTVDGLKTGHTDASGYCLIATARRDFPNLRGRRLLAIVLGATSEAARANEAQKLLNWGYTAYEGLKLFDGGQPVLEPQVWKGSEKSVKLGQARPIVLAVPTGSSSKIKTQVARPDPLVAPIQKGQQVGTLKILAGDQLLSEVPLVALQGVEQAGVFGRAWDAVRLWIK</sequence>
<evidence type="ECO:0000256" key="13">
    <source>
        <dbReference type="PIRSR" id="PIRSR618044-1"/>
    </source>
</evidence>
<dbReference type="InterPro" id="IPR012338">
    <property type="entry name" value="Beta-lactam/transpept-like"/>
</dbReference>
<dbReference type="PRINTS" id="PR00725">
    <property type="entry name" value="DADACBPTASE1"/>
</dbReference>
<comment type="function">
    <text evidence="1">Removes C-terminal D-alanyl residues from sugar-peptide cell wall precursors.</text>
</comment>
<evidence type="ECO:0000256" key="16">
    <source>
        <dbReference type="SAM" id="SignalP"/>
    </source>
</evidence>
<evidence type="ECO:0000256" key="3">
    <source>
        <dbReference type="ARBA" id="ARBA00007164"/>
    </source>
</evidence>
<dbReference type="InterPro" id="IPR012907">
    <property type="entry name" value="Peptidase_S11_C"/>
</dbReference>
<evidence type="ECO:0000256" key="14">
    <source>
        <dbReference type="PIRSR" id="PIRSR618044-2"/>
    </source>
</evidence>
<keyword evidence="10" id="KW-0573">Peptidoglycan synthesis</keyword>
<evidence type="ECO:0000256" key="15">
    <source>
        <dbReference type="RuleBase" id="RU004016"/>
    </source>
</evidence>
<evidence type="ECO:0000256" key="11">
    <source>
        <dbReference type="ARBA" id="ARBA00023316"/>
    </source>
</evidence>
<dbReference type="EC" id="3.4.16.4" evidence="4"/>